<evidence type="ECO:0000313" key="2">
    <source>
        <dbReference type="Proteomes" id="UP000198773"/>
    </source>
</evidence>
<accession>A0A1H4BQ32</accession>
<dbReference type="Pfam" id="PF12224">
    <property type="entry name" value="Amidoligase_2"/>
    <property type="match status" value="1"/>
</dbReference>
<proteinExistence type="predicted"/>
<keyword evidence="1" id="KW-0436">Ligase</keyword>
<name>A0A1H4BQ32_ALKAM</name>
<reference evidence="1 2" key="1">
    <citation type="submission" date="2016-10" db="EMBL/GenBank/DDBJ databases">
        <authorList>
            <person name="de Groot N.N."/>
        </authorList>
    </citation>
    <scope>NUCLEOTIDE SEQUENCE [LARGE SCALE GENOMIC DNA]</scope>
    <source>
        <strain evidence="1 2">CGMCC 1.3430</strain>
    </source>
</reference>
<organism evidence="1 2">
    <name type="scientific">Alkalimonas amylolytica</name>
    <dbReference type="NCBI Taxonomy" id="152573"/>
    <lineage>
        <taxon>Bacteria</taxon>
        <taxon>Pseudomonadati</taxon>
        <taxon>Pseudomonadota</taxon>
        <taxon>Gammaproteobacteria</taxon>
        <taxon>Alkalimonas</taxon>
    </lineage>
</organism>
<keyword evidence="2" id="KW-1185">Reference proteome</keyword>
<dbReference type="AlphaFoldDB" id="A0A1H4BQ32"/>
<dbReference type="EMBL" id="FNRM01000003">
    <property type="protein sequence ID" value="SEA50174.1"/>
    <property type="molecule type" value="Genomic_DNA"/>
</dbReference>
<dbReference type="Proteomes" id="UP000198773">
    <property type="component" value="Unassembled WGS sequence"/>
</dbReference>
<dbReference type="RefSeq" id="WP_245785663.1">
    <property type="nucleotide sequence ID" value="NZ_FNRM01000003.1"/>
</dbReference>
<sequence length="327" mass="37166">MTEQASLLPLPFANSHRGNPRRIGVEIELSGLTLNELAELVASELQLTTEQKGRYDLRLTGDQAGDWVVELDFHLLKELGKTQQDPGSLSESAEQLLATVASQLVPLELVSPPLPFDRLSDIERIISRLQQQGAKGSSDEFQNAFGLQLNPEIPSSDPTVLLRFLQAFVCLHDWLLQQEQIDVTRRLTSYINPYPKAYQKLILAVDYQPDLAQLIDDYLTHNPSRNRALDCLPLFMELDESRVKAVIKDELVKARPTFHYRLPSSELQQPGWGLHRAWNGWIQLEQLVANPEQLKACAAAYLALLHKPLGKLLQDWPMQVEQRWLNR</sequence>
<dbReference type="GO" id="GO:0016874">
    <property type="term" value="F:ligase activity"/>
    <property type="evidence" value="ECO:0007669"/>
    <property type="project" value="UniProtKB-KW"/>
</dbReference>
<protein>
    <submittedName>
        <fullName evidence="1">Putative amidoligase enzyme</fullName>
    </submittedName>
</protein>
<gene>
    <name evidence="1" type="ORF">SAMN04488051_103466</name>
</gene>
<dbReference type="STRING" id="152573.SAMN04488051_103466"/>
<evidence type="ECO:0000313" key="1">
    <source>
        <dbReference type="EMBL" id="SEA50174.1"/>
    </source>
</evidence>
<dbReference type="InterPro" id="IPR022025">
    <property type="entry name" value="Amidoligase_2"/>
</dbReference>